<feature type="domain" description="EGF-like" evidence="7">
    <location>
        <begin position="54"/>
        <end position="92"/>
    </location>
</feature>
<dbReference type="Proteomes" id="UP000887159">
    <property type="component" value="Unassembled WGS sequence"/>
</dbReference>
<dbReference type="InterPro" id="IPR000742">
    <property type="entry name" value="EGF"/>
</dbReference>
<dbReference type="InterPro" id="IPR049883">
    <property type="entry name" value="NOTCH1_EGF-like"/>
</dbReference>
<dbReference type="EMBL" id="BMAU01021007">
    <property type="protein sequence ID" value="GFX86414.1"/>
    <property type="molecule type" value="Genomic_DNA"/>
</dbReference>
<dbReference type="PROSITE" id="PS01187">
    <property type="entry name" value="EGF_CA"/>
    <property type="match status" value="1"/>
</dbReference>
<accession>A0A8X6UYD1</accession>
<dbReference type="InterPro" id="IPR000152">
    <property type="entry name" value="EGF-type_Asp/Asn_hydroxyl_site"/>
</dbReference>
<dbReference type="InterPro" id="IPR051586">
    <property type="entry name" value="PKC-binding_NELL"/>
</dbReference>
<dbReference type="PANTHER" id="PTHR24042">
    <property type="entry name" value="NEL HOMOLOG"/>
    <property type="match status" value="1"/>
</dbReference>
<dbReference type="PROSITE" id="PS01186">
    <property type="entry name" value="EGF_2"/>
    <property type="match status" value="2"/>
</dbReference>
<dbReference type="Pfam" id="PF07645">
    <property type="entry name" value="EGF_CA"/>
    <property type="match status" value="1"/>
</dbReference>
<dbReference type="InterPro" id="IPR018097">
    <property type="entry name" value="EGF_Ca-bd_CS"/>
</dbReference>
<evidence type="ECO:0000256" key="1">
    <source>
        <dbReference type="ARBA" id="ARBA00022536"/>
    </source>
</evidence>
<evidence type="ECO:0000256" key="4">
    <source>
        <dbReference type="ARBA" id="ARBA00023157"/>
    </source>
</evidence>
<dbReference type="GO" id="GO:0005615">
    <property type="term" value="C:extracellular space"/>
    <property type="evidence" value="ECO:0007669"/>
    <property type="project" value="TreeGrafter"/>
</dbReference>
<sequence>MEKKVKRRFLDNCGDLEGLLRSTRDEIVKACIPDKFGIWFSFCFDDLYYVFNAVDDPCKEGRQQCGPNSNCVVEGDSFRCVCSQGYQQIYEEDGDRSTSCIDVNECALGRDNCHVFADCLNTPGSFVCRCQPGYHGDGVNCERKQTCADINCDLHADCIGGTLQRPPQCRCKVGYVGDGQTCELADGDDCRSINYCDRRADCLYDEQTHRHTCKCRRGFTVRWGLGGIGHVEGTGEKLSFASQTAR</sequence>
<evidence type="ECO:0000256" key="2">
    <source>
        <dbReference type="ARBA" id="ARBA00022729"/>
    </source>
</evidence>
<keyword evidence="2" id="KW-0732">Signal</keyword>
<feature type="disulfide bond" evidence="6">
    <location>
        <begin position="196"/>
        <end position="213"/>
    </location>
</feature>
<dbReference type="Gene3D" id="2.10.25.10">
    <property type="entry name" value="Laminin"/>
    <property type="match status" value="3"/>
</dbReference>
<dbReference type="InterPro" id="IPR024731">
    <property type="entry name" value="NELL2-like_EGF"/>
</dbReference>
<dbReference type="Pfam" id="PF12947">
    <property type="entry name" value="EGF_3"/>
    <property type="match status" value="1"/>
</dbReference>
<organism evidence="8 9">
    <name type="scientific">Trichonephila clavipes</name>
    <name type="common">Golden silk orbweaver</name>
    <name type="synonym">Nephila clavipes</name>
    <dbReference type="NCBI Taxonomy" id="2585209"/>
    <lineage>
        <taxon>Eukaryota</taxon>
        <taxon>Metazoa</taxon>
        <taxon>Ecdysozoa</taxon>
        <taxon>Arthropoda</taxon>
        <taxon>Chelicerata</taxon>
        <taxon>Arachnida</taxon>
        <taxon>Araneae</taxon>
        <taxon>Araneomorphae</taxon>
        <taxon>Entelegynae</taxon>
        <taxon>Araneoidea</taxon>
        <taxon>Nephilidae</taxon>
        <taxon>Trichonephila</taxon>
    </lineage>
</organism>
<dbReference type="PANTHER" id="PTHR24042:SF5">
    <property type="entry name" value="EGF-LIKE CALCIUM-BINDING DOMAIN-CONTAINING PROTEIN"/>
    <property type="match status" value="1"/>
</dbReference>
<evidence type="ECO:0000256" key="5">
    <source>
        <dbReference type="ARBA" id="ARBA00023180"/>
    </source>
</evidence>
<dbReference type="SMART" id="SM00179">
    <property type="entry name" value="EGF_CA"/>
    <property type="match status" value="2"/>
</dbReference>
<keyword evidence="9" id="KW-1185">Reference proteome</keyword>
<dbReference type="SUPFAM" id="SSF57184">
    <property type="entry name" value="Growth factor receptor domain"/>
    <property type="match status" value="1"/>
</dbReference>
<name>A0A8X6UYD1_TRICX</name>
<dbReference type="AlphaFoldDB" id="A0A8X6UYD1"/>
<comment type="caution">
    <text evidence="6">Lacks conserved residue(s) required for the propagation of feature annotation.</text>
</comment>
<evidence type="ECO:0000313" key="9">
    <source>
        <dbReference type="Proteomes" id="UP000887159"/>
    </source>
</evidence>
<dbReference type="InterPro" id="IPR001881">
    <property type="entry name" value="EGF-like_Ca-bd_dom"/>
</dbReference>
<feature type="domain" description="EGF-like" evidence="7">
    <location>
        <begin position="143"/>
        <end position="183"/>
    </location>
</feature>
<evidence type="ECO:0000256" key="3">
    <source>
        <dbReference type="ARBA" id="ARBA00022737"/>
    </source>
</evidence>
<feature type="domain" description="EGF-like" evidence="7">
    <location>
        <begin position="102"/>
        <end position="142"/>
    </location>
</feature>
<dbReference type="InterPro" id="IPR009030">
    <property type="entry name" value="Growth_fac_rcpt_cys_sf"/>
</dbReference>
<dbReference type="GO" id="GO:0008201">
    <property type="term" value="F:heparin binding"/>
    <property type="evidence" value="ECO:0007669"/>
    <property type="project" value="TreeGrafter"/>
</dbReference>
<dbReference type="CDD" id="cd00054">
    <property type="entry name" value="EGF_CA"/>
    <property type="match status" value="1"/>
</dbReference>
<dbReference type="SUPFAM" id="SSF57196">
    <property type="entry name" value="EGF/Laminin"/>
    <property type="match status" value="1"/>
</dbReference>
<protein>
    <submittedName>
        <fullName evidence="8">Nidogen-1</fullName>
    </submittedName>
</protein>
<keyword evidence="3" id="KW-0677">Repeat</keyword>
<evidence type="ECO:0000313" key="8">
    <source>
        <dbReference type="EMBL" id="GFX86414.1"/>
    </source>
</evidence>
<reference evidence="8" key="1">
    <citation type="submission" date="2020-08" db="EMBL/GenBank/DDBJ databases">
        <title>Multicomponent nature underlies the extraordinary mechanical properties of spider dragline silk.</title>
        <authorList>
            <person name="Kono N."/>
            <person name="Nakamura H."/>
            <person name="Mori M."/>
            <person name="Yoshida Y."/>
            <person name="Ohtoshi R."/>
            <person name="Malay A.D."/>
            <person name="Moran D.A.P."/>
            <person name="Tomita M."/>
            <person name="Numata K."/>
            <person name="Arakawa K."/>
        </authorList>
    </citation>
    <scope>NUCLEOTIDE SEQUENCE</scope>
</reference>
<keyword evidence="1 6" id="KW-0245">EGF-like domain</keyword>
<keyword evidence="5" id="KW-0325">Glycoprotein</keyword>
<dbReference type="GO" id="GO:0005509">
    <property type="term" value="F:calcium ion binding"/>
    <property type="evidence" value="ECO:0007669"/>
    <property type="project" value="InterPro"/>
</dbReference>
<comment type="caution">
    <text evidence="8">The sequence shown here is derived from an EMBL/GenBank/DDBJ whole genome shotgun (WGS) entry which is preliminary data.</text>
</comment>
<dbReference type="FunFam" id="2.10.25.10:FF:000038">
    <property type="entry name" value="Fibrillin 2"/>
    <property type="match status" value="1"/>
</dbReference>
<evidence type="ECO:0000259" key="7">
    <source>
        <dbReference type="PROSITE" id="PS50026"/>
    </source>
</evidence>
<dbReference type="PROSITE" id="PS00010">
    <property type="entry name" value="ASX_HYDROXYL"/>
    <property type="match status" value="1"/>
</dbReference>
<feature type="domain" description="EGF-like" evidence="7">
    <location>
        <begin position="186"/>
        <end position="225"/>
    </location>
</feature>
<feature type="disulfide bond" evidence="6">
    <location>
        <begin position="152"/>
        <end position="169"/>
    </location>
</feature>
<dbReference type="SMART" id="SM00181">
    <property type="entry name" value="EGF"/>
    <property type="match status" value="4"/>
</dbReference>
<evidence type="ECO:0000256" key="6">
    <source>
        <dbReference type="PROSITE-ProRule" id="PRU00076"/>
    </source>
</evidence>
<keyword evidence="4 6" id="KW-1015">Disulfide bond</keyword>
<gene>
    <name evidence="8" type="primary">Nid1</name>
    <name evidence="8" type="ORF">TNCV_2563031</name>
</gene>
<dbReference type="PROSITE" id="PS50026">
    <property type="entry name" value="EGF_3"/>
    <property type="match status" value="4"/>
</dbReference>
<proteinExistence type="predicted"/>